<comment type="caution">
    <text evidence="2">The sequence shown here is derived from an EMBL/GenBank/DDBJ whole genome shotgun (WGS) entry which is preliminary data.</text>
</comment>
<dbReference type="EMBL" id="JAXARY010000010">
    <property type="protein sequence ID" value="MDX8128000.1"/>
    <property type="molecule type" value="Genomic_DNA"/>
</dbReference>
<gene>
    <name evidence="2" type="ORF">QLH52_11960</name>
</gene>
<dbReference type="Pfam" id="PF01381">
    <property type="entry name" value="HTH_3"/>
    <property type="match status" value="1"/>
</dbReference>
<dbReference type="Proteomes" id="UP001284537">
    <property type="component" value="Unassembled WGS sequence"/>
</dbReference>
<accession>A0ABU4UEU7</accession>
<organism evidence="2 3">
    <name type="scientific">Methylomonas defluvii</name>
    <dbReference type="NCBI Taxonomy" id="3045149"/>
    <lineage>
        <taxon>Bacteria</taxon>
        <taxon>Pseudomonadati</taxon>
        <taxon>Pseudomonadota</taxon>
        <taxon>Gammaproteobacteria</taxon>
        <taxon>Methylococcales</taxon>
        <taxon>Methylococcaceae</taxon>
        <taxon>Methylomonas</taxon>
    </lineage>
</organism>
<name>A0ABU4UEU7_9GAMM</name>
<dbReference type="RefSeq" id="WP_133120692.1">
    <property type="nucleotide sequence ID" value="NZ_JAXARY010000010.1"/>
</dbReference>
<evidence type="ECO:0000313" key="2">
    <source>
        <dbReference type="EMBL" id="MDX8128000.1"/>
    </source>
</evidence>
<protein>
    <submittedName>
        <fullName evidence="2">Helix-turn-helix transcriptional regulator</fullName>
    </submittedName>
</protein>
<dbReference type="SMART" id="SM00530">
    <property type="entry name" value="HTH_XRE"/>
    <property type="match status" value="1"/>
</dbReference>
<dbReference type="InterPro" id="IPR010982">
    <property type="entry name" value="Lambda_DNA-bd_dom_sf"/>
</dbReference>
<dbReference type="Gene3D" id="1.10.260.40">
    <property type="entry name" value="lambda repressor-like DNA-binding domains"/>
    <property type="match status" value="1"/>
</dbReference>
<feature type="domain" description="HTH cro/C1-type" evidence="1">
    <location>
        <begin position="66"/>
        <end position="121"/>
    </location>
</feature>
<evidence type="ECO:0000259" key="1">
    <source>
        <dbReference type="PROSITE" id="PS50943"/>
    </source>
</evidence>
<proteinExistence type="predicted"/>
<dbReference type="InterPro" id="IPR001387">
    <property type="entry name" value="Cro/C1-type_HTH"/>
</dbReference>
<dbReference type="SUPFAM" id="SSF47413">
    <property type="entry name" value="lambda repressor-like DNA-binding domains"/>
    <property type="match status" value="1"/>
</dbReference>
<keyword evidence="3" id="KW-1185">Reference proteome</keyword>
<reference evidence="2 3" key="1">
    <citation type="submission" date="2023-11" db="EMBL/GenBank/DDBJ databases">
        <authorList>
            <person name="Ouyang M.-Y."/>
        </authorList>
    </citation>
    <scope>NUCLEOTIDE SEQUENCE [LARGE SCALE GENOMIC DNA]</scope>
    <source>
        <strain evidence="2 3">OY6</strain>
    </source>
</reference>
<evidence type="ECO:0000313" key="3">
    <source>
        <dbReference type="Proteomes" id="UP001284537"/>
    </source>
</evidence>
<dbReference type="PROSITE" id="PS50943">
    <property type="entry name" value="HTH_CROC1"/>
    <property type="match status" value="1"/>
</dbReference>
<dbReference type="CDD" id="cd00093">
    <property type="entry name" value="HTH_XRE"/>
    <property type="match status" value="1"/>
</dbReference>
<sequence>MIEVSPILQAAVTSHFFTSSTLFRGVPHKAEPPIRQVNFDKKAKMFNTPEIDKDEIALSKEVGLRMLEARKEFCKLSQKQAADMLGITSDQLRAMEEGLLLVPLSVIKKAAEIFDVSAEWLLSITDDWEFCEETRERDFLAGMERLQLENHAKTVAKQLSQDNKITALADALALLGPAIQAIDDGFTHFWMANPEFENMPRSAVILNRIDQAQALARSATLSLVRVKALAIDSLAALPQPKPAIRVWTNPAFPQPVLTPITECKPRASRKRSNTTLAAVAS</sequence>